<dbReference type="InterPro" id="IPR036097">
    <property type="entry name" value="HisK_dim/P_sf"/>
</dbReference>
<dbReference type="SMART" id="SM00388">
    <property type="entry name" value="HisKA"/>
    <property type="match status" value="1"/>
</dbReference>
<dbReference type="PANTHER" id="PTHR43047">
    <property type="entry name" value="TWO-COMPONENT HISTIDINE PROTEIN KINASE"/>
    <property type="match status" value="1"/>
</dbReference>
<gene>
    <name evidence="9" type="ORF">HYN43_025395</name>
</gene>
<dbReference type="GO" id="GO:0005886">
    <property type="term" value="C:plasma membrane"/>
    <property type="evidence" value="ECO:0007669"/>
    <property type="project" value="TreeGrafter"/>
</dbReference>
<keyword evidence="10" id="KW-1185">Reference proteome</keyword>
<dbReference type="InterPro" id="IPR003594">
    <property type="entry name" value="HATPase_dom"/>
</dbReference>
<dbReference type="Pfam" id="PF00512">
    <property type="entry name" value="HisKA"/>
    <property type="match status" value="1"/>
</dbReference>
<accession>A0A494W4J8</accession>
<keyword evidence="5" id="KW-0418">Kinase</keyword>
<name>A0A494W4J8_9SPHI</name>
<evidence type="ECO:0000256" key="3">
    <source>
        <dbReference type="ARBA" id="ARBA00022553"/>
    </source>
</evidence>
<dbReference type="RefSeq" id="WP_119406692.1">
    <property type="nucleotide sequence ID" value="NZ_CP032869.1"/>
</dbReference>
<dbReference type="Gene3D" id="3.30.565.10">
    <property type="entry name" value="Histidine kinase-like ATPase, C-terminal domain"/>
    <property type="match status" value="1"/>
</dbReference>
<evidence type="ECO:0000256" key="1">
    <source>
        <dbReference type="ARBA" id="ARBA00000085"/>
    </source>
</evidence>
<dbReference type="Proteomes" id="UP000270046">
    <property type="component" value="Chromosome"/>
</dbReference>
<evidence type="ECO:0000256" key="5">
    <source>
        <dbReference type="ARBA" id="ARBA00022777"/>
    </source>
</evidence>
<feature type="modified residue" description="4-aspartylphosphate" evidence="6">
    <location>
        <position position="59"/>
    </location>
</feature>
<dbReference type="InterPro" id="IPR001789">
    <property type="entry name" value="Sig_transdc_resp-reg_receiver"/>
</dbReference>
<dbReference type="SUPFAM" id="SSF52172">
    <property type="entry name" value="CheY-like"/>
    <property type="match status" value="1"/>
</dbReference>
<dbReference type="PROSITE" id="PS50109">
    <property type="entry name" value="HIS_KIN"/>
    <property type="match status" value="1"/>
</dbReference>
<dbReference type="EMBL" id="CP032869">
    <property type="protein sequence ID" value="AYL98415.1"/>
    <property type="molecule type" value="Genomic_DNA"/>
</dbReference>
<reference evidence="9 10" key="1">
    <citation type="submission" date="2018-10" db="EMBL/GenBank/DDBJ databases">
        <title>Genome sequencing of Mucilaginibacter sp. HYN0043.</title>
        <authorList>
            <person name="Kim M."/>
            <person name="Yi H."/>
        </authorList>
    </citation>
    <scope>NUCLEOTIDE SEQUENCE [LARGE SCALE GENOMIC DNA]</scope>
    <source>
        <strain evidence="9 10">HYN0043</strain>
    </source>
</reference>
<evidence type="ECO:0000259" key="8">
    <source>
        <dbReference type="PROSITE" id="PS50110"/>
    </source>
</evidence>
<organism evidence="9 10">
    <name type="scientific">Mucilaginibacter celer</name>
    <dbReference type="NCBI Taxonomy" id="2305508"/>
    <lineage>
        <taxon>Bacteria</taxon>
        <taxon>Pseudomonadati</taxon>
        <taxon>Bacteroidota</taxon>
        <taxon>Sphingobacteriia</taxon>
        <taxon>Sphingobacteriales</taxon>
        <taxon>Sphingobacteriaceae</taxon>
        <taxon>Mucilaginibacter</taxon>
    </lineage>
</organism>
<feature type="domain" description="Histidine kinase" evidence="7">
    <location>
        <begin position="156"/>
        <end position="368"/>
    </location>
</feature>
<evidence type="ECO:0000313" key="9">
    <source>
        <dbReference type="EMBL" id="AYL98415.1"/>
    </source>
</evidence>
<evidence type="ECO:0000256" key="2">
    <source>
        <dbReference type="ARBA" id="ARBA00012438"/>
    </source>
</evidence>
<evidence type="ECO:0000259" key="7">
    <source>
        <dbReference type="PROSITE" id="PS50109"/>
    </source>
</evidence>
<dbReference type="InterPro" id="IPR004358">
    <property type="entry name" value="Sig_transdc_His_kin-like_C"/>
</dbReference>
<evidence type="ECO:0000313" key="10">
    <source>
        <dbReference type="Proteomes" id="UP000270046"/>
    </source>
</evidence>
<dbReference type="SUPFAM" id="SSF55874">
    <property type="entry name" value="ATPase domain of HSP90 chaperone/DNA topoisomerase II/histidine kinase"/>
    <property type="match status" value="1"/>
</dbReference>
<dbReference type="InterPro" id="IPR005467">
    <property type="entry name" value="His_kinase_dom"/>
</dbReference>
<sequence>MRPFNQTFTILLVDDREENLISLQEILEAPDRKFLKAHSGNEALKMALKNEDIGLIMLDVQMPDLDGFEVASILKSNPRTRDISIIFVTAISTELNNVLKGYAHGAVDYLQKPLHIAVTQSKVKVFQDLYFYQQQLKETIELKDKINKQLERFMFMVAHDLKSPLAGVVGLLQLMKDDDRITSSDELLDYMKLMLEASNHLINMIGSILEYSRQNQKDQSIEEFDVHELVAEMARLLFPPSHIHIGFDNRLPSIRTKKLKLQQVFQNLLTNSIKYIDKPVGEISIGHREEGDFYNFYVKDNGAGIPKEARQKIFNLFETAGHASKRDTSTGVGLNIMKMHVEEQGGKINVESTPGEGSTFYFQWLKRMS</sequence>
<keyword evidence="3 6" id="KW-0597">Phosphoprotein</keyword>
<dbReference type="InterPro" id="IPR036890">
    <property type="entry name" value="HATPase_C_sf"/>
</dbReference>
<dbReference type="GO" id="GO:0000155">
    <property type="term" value="F:phosphorelay sensor kinase activity"/>
    <property type="evidence" value="ECO:0007669"/>
    <property type="project" value="InterPro"/>
</dbReference>
<dbReference type="CDD" id="cd00082">
    <property type="entry name" value="HisKA"/>
    <property type="match status" value="1"/>
</dbReference>
<dbReference type="Gene3D" id="3.40.50.2300">
    <property type="match status" value="1"/>
</dbReference>
<proteinExistence type="predicted"/>
<dbReference type="InterPro" id="IPR003661">
    <property type="entry name" value="HisK_dim/P_dom"/>
</dbReference>
<dbReference type="OrthoDB" id="9781208at2"/>
<dbReference type="SUPFAM" id="SSF47384">
    <property type="entry name" value="Homodimeric domain of signal transducing histidine kinase"/>
    <property type="match status" value="1"/>
</dbReference>
<protein>
    <recommendedName>
        <fullName evidence="2">histidine kinase</fullName>
        <ecNumber evidence="2">2.7.13.3</ecNumber>
    </recommendedName>
</protein>
<dbReference type="SMART" id="SM00448">
    <property type="entry name" value="REC"/>
    <property type="match status" value="1"/>
</dbReference>
<dbReference type="PROSITE" id="PS50110">
    <property type="entry name" value="RESPONSE_REGULATORY"/>
    <property type="match status" value="1"/>
</dbReference>
<feature type="domain" description="Response regulatory" evidence="8">
    <location>
        <begin position="9"/>
        <end position="127"/>
    </location>
</feature>
<dbReference type="GO" id="GO:0009927">
    <property type="term" value="F:histidine phosphotransfer kinase activity"/>
    <property type="evidence" value="ECO:0007669"/>
    <property type="project" value="TreeGrafter"/>
</dbReference>
<evidence type="ECO:0000256" key="4">
    <source>
        <dbReference type="ARBA" id="ARBA00022679"/>
    </source>
</evidence>
<dbReference type="Pfam" id="PF02518">
    <property type="entry name" value="HATPase_c"/>
    <property type="match status" value="1"/>
</dbReference>
<dbReference type="Gene3D" id="1.10.287.130">
    <property type="match status" value="1"/>
</dbReference>
<dbReference type="AlphaFoldDB" id="A0A494W4J8"/>
<dbReference type="KEGG" id="muh:HYN43_025395"/>
<keyword evidence="4" id="KW-0808">Transferase</keyword>
<dbReference type="PRINTS" id="PR00344">
    <property type="entry name" value="BCTRLSENSOR"/>
</dbReference>
<dbReference type="Pfam" id="PF00072">
    <property type="entry name" value="Response_reg"/>
    <property type="match status" value="1"/>
</dbReference>
<dbReference type="SMART" id="SM00387">
    <property type="entry name" value="HATPase_c"/>
    <property type="match status" value="1"/>
</dbReference>
<dbReference type="EC" id="2.7.13.3" evidence="2"/>
<dbReference type="InterPro" id="IPR011006">
    <property type="entry name" value="CheY-like_superfamily"/>
</dbReference>
<dbReference type="PANTHER" id="PTHR43047:SF72">
    <property type="entry name" value="OSMOSENSING HISTIDINE PROTEIN KINASE SLN1"/>
    <property type="match status" value="1"/>
</dbReference>
<evidence type="ECO:0000256" key="6">
    <source>
        <dbReference type="PROSITE-ProRule" id="PRU00169"/>
    </source>
</evidence>
<comment type="catalytic activity">
    <reaction evidence="1">
        <text>ATP + protein L-histidine = ADP + protein N-phospho-L-histidine.</text>
        <dbReference type="EC" id="2.7.13.3"/>
    </reaction>
</comment>